<evidence type="ECO:0000313" key="1">
    <source>
        <dbReference type="EMBL" id="CCK72219.1"/>
    </source>
</evidence>
<keyword evidence="2" id="KW-1185">Reference proteome</keyword>
<proteinExistence type="predicted"/>
<dbReference type="RefSeq" id="XP_022466464.1">
    <property type="nucleotide sequence ID" value="XM_022610138.1"/>
</dbReference>
<reference evidence="1 2" key="1">
    <citation type="journal article" date="2011" name="Proc. Natl. Acad. Sci. U.S.A.">
        <title>Evolutionary erosion of yeast sex chromosomes by mating-type switching accidents.</title>
        <authorList>
            <person name="Gordon J.L."/>
            <person name="Armisen D."/>
            <person name="Proux-Wera E."/>
            <person name="Oheigeartaigh S.S."/>
            <person name="Byrne K.P."/>
            <person name="Wolfe K.H."/>
        </authorList>
    </citation>
    <scope>NUCLEOTIDE SEQUENCE [LARGE SCALE GENOMIC DNA]</scope>
    <source>
        <strain evidence="2">ATCC MYA-139 / BCRC 22969 / CBS 8797 / CCRC 22969 / KCTC 17520 / NBRC 10181 / NCYC 3082</strain>
    </source>
</reference>
<dbReference type="Proteomes" id="UP000006310">
    <property type="component" value="Chromosome 10"/>
</dbReference>
<gene>
    <name evidence="1" type="primary">KNAG0J01380</name>
    <name evidence="1" type="ordered locus">KNAG_0J01380</name>
</gene>
<name>J7S9P2_HUIN7</name>
<sequence>MKFTSVFKRTRKAVKERFVNLAKKPETQNFKFDMEHYVHPTSCSICQGIIPNCVCDLLQKVDNGEIPADEILIAYLQKQDTIRNTIVTKEEYATKVLGNAYVQTDKFDSQELMTSSGLNDPVTVSKKQKTATFKNKMHNITAKLWFLITKKSTLSTDVETLTDNASIDRSQPILSLNPEVNAHPPTELVTERREVATTPPTVSSLVVSTEEEDICVDGLEQDRKGHEKTHKAPVLHLSDLCRWQTVTDFVDSQYNWCEEMITGLEECSKVYRLRGFYKARNEAKATAKALFRRLFKCDISQEQVTSSEHLVNNLKLGNSSGFTAAVVKYYTILTSEENTWRQYRHLLGISSNYDNLMRQNIDNNRYEGNTAKGVRREINGVTDQMFNKVILIDKYQKENTTSLVGLGKILEDGHNLTVAIENAKDEVARMRLESEFQLYKSKCLKKIHKELGLMEILSKRHIYEVKRFSEIIEEKTEIYRYMCDIDSRTTFQVTLKENATWMKCLLTKY</sequence>
<reference evidence="2" key="2">
    <citation type="submission" date="2012-08" db="EMBL/GenBank/DDBJ databases">
        <title>Genome sequence of Kazachstania naganishii.</title>
        <authorList>
            <person name="Gordon J.L."/>
            <person name="Armisen D."/>
            <person name="Proux-Wera E."/>
            <person name="OhEigeartaigh S.S."/>
            <person name="Byrne K.P."/>
            <person name="Wolfe K.H."/>
        </authorList>
    </citation>
    <scope>NUCLEOTIDE SEQUENCE [LARGE SCALE GENOMIC DNA]</scope>
    <source>
        <strain evidence="2">ATCC MYA-139 / BCRC 22969 / CBS 8797 / CCRC 22969 / KCTC 17520 / NBRC 10181 / NCYC 3082</strain>
    </source>
</reference>
<dbReference type="EMBL" id="HE978323">
    <property type="protein sequence ID" value="CCK72219.1"/>
    <property type="molecule type" value="Genomic_DNA"/>
</dbReference>
<organism evidence="1 2">
    <name type="scientific">Huiozyma naganishii (strain ATCC MYA-139 / BCRC 22969 / CBS 8797 / KCTC 17520 / NBRC 10181 / NCYC 3082 / Yp74L-3)</name>
    <name type="common">Yeast</name>
    <name type="synonym">Kazachstania naganishii</name>
    <dbReference type="NCBI Taxonomy" id="1071383"/>
    <lineage>
        <taxon>Eukaryota</taxon>
        <taxon>Fungi</taxon>
        <taxon>Dikarya</taxon>
        <taxon>Ascomycota</taxon>
        <taxon>Saccharomycotina</taxon>
        <taxon>Saccharomycetes</taxon>
        <taxon>Saccharomycetales</taxon>
        <taxon>Saccharomycetaceae</taxon>
        <taxon>Huiozyma</taxon>
    </lineage>
</organism>
<dbReference type="KEGG" id="kng:KNAG_0J01380"/>
<accession>J7S9P2</accession>
<protein>
    <submittedName>
        <fullName evidence="1">Uncharacterized protein</fullName>
    </submittedName>
</protein>
<dbReference type="HOGENOM" id="CLU_447627_0_0_1"/>
<evidence type="ECO:0000313" key="2">
    <source>
        <dbReference type="Proteomes" id="UP000006310"/>
    </source>
</evidence>
<dbReference type="AlphaFoldDB" id="J7S9P2"/>
<dbReference type="GeneID" id="34527974"/>